<feature type="region of interest" description="Disordered" evidence="1">
    <location>
        <begin position="322"/>
        <end position="351"/>
    </location>
</feature>
<organism evidence="3 4">
    <name type="scientific">Schaalia radingae</name>
    <dbReference type="NCBI Taxonomy" id="131110"/>
    <lineage>
        <taxon>Bacteria</taxon>
        <taxon>Bacillati</taxon>
        <taxon>Actinomycetota</taxon>
        <taxon>Actinomycetes</taxon>
        <taxon>Actinomycetales</taxon>
        <taxon>Actinomycetaceae</taxon>
        <taxon>Schaalia</taxon>
    </lineage>
</organism>
<keyword evidence="2" id="KW-0472">Membrane</keyword>
<feature type="transmembrane region" description="Helical" evidence="2">
    <location>
        <begin position="151"/>
        <end position="169"/>
    </location>
</feature>
<evidence type="ECO:0000256" key="1">
    <source>
        <dbReference type="SAM" id="MobiDB-lite"/>
    </source>
</evidence>
<dbReference type="Proteomes" id="UP000198976">
    <property type="component" value="Chromosome I"/>
</dbReference>
<feature type="compositionally biased region" description="Basic and acidic residues" evidence="1">
    <location>
        <begin position="98"/>
        <end position="117"/>
    </location>
</feature>
<evidence type="ECO:0000256" key="2">
    <source>
        <dbReference type="SAM" id="Phobius"/>
    </source>
</evidence>
<evidence type="ECO:0000313" key="3">
    <source>
        <dbReference type="EMBL" id="SDT86561.1"/>
    </source>
</evidence>
<keyword evidence="2" id="KW-1133">Transmembrane helix</keyword>
<proteinExistence type="predicted"/>
<accession>A0ABY0V5J4</accession>
<keyword evidence="2" id="KW-0812">Transmembrane</keyword>
<feature type="compositionally biased region" description="Polar residues" evidence="1">
    <location>
        <begin position="337"/>
        <end position="346"/>
    </location>
</feature>
<dbReference type="EMBL" id="LT629792">
    <property type="protein sequence ID" value="SDT86561.1"/>
    <property type="molecule type" value="Genomic_DNA"/>
</dbReference>
<feature type="region of interest" description="Disordered" evidence="1">
    <location>
        <begin position="214"/>
        <end position="250"/>
    </location>
</feature>
<feature type="region of interest" description="Disordered" evidence="1">
    <location>
        <begin position="86"/>
        <end position="117"/>
    </location>
</feature>
<name>A0ABY0V5J4_9ACTO</name>
<evidence type="ECO:0000313" key="4">
    <source>
        <dbReference type="Proteomes" id="UP000198976"/>
    </source>
</evidence>
<reference evidence="3 4" key="1">
    <citation type="submission" date="2016-10" db="EMBL/GenBank/DDBJ databases">
        <authorList>
            <person name="Varghese N."/>
            <person name="Submissions S."/>
        </authorList>
    </citation>
    <scope>NUCLEOTIDE SEQUENCE [LARGE SCALE GENOMIC DNA]</scope>
    <source>
        <strain evidence="3 4">DSM 9169</strain>
    </source>
</reference>
<gene>
    <name evidence="3" type="ORF">SAMN04489714_0320</name>
</gene>
<sequence length="371" mass="40132">MAIAITIVVIVPHLVDRRTAITQSREADRFSPRMRLIDEEPALCHHSGDTSSTANSHCGSTPLLAHQALQSDDAAGADDYHARPALPATQQPAHLRGHRGDTMADESRSARRPDGTIHAQRDYVRTRELSRLRARRAARIASEKAAGQRRMILSGVCAAITVLMMLIAALTTMSWAWVLIPAAALAAGLGVSRWSAIRSQRVGEAEEKRIMELTRGTSARRNSAPSPVAPETVEHAPASETATDEGPDEALGADASTEIQRVDDEAQASHSVDDEDARLDQATRDVAQTQRAWSVQRIPAPTYASRQEITGRVVHADTDLRGIPQVPSDVRGRPIHASSSSGQQMRSTEEVAAQADVAFDLDAVLESRRAQ</sequence>
<feature type="compositionally biased region" description="Polar residues" evidence="1">
    <location>
        <begin position="215"/>
        <end position="225"/>
    </location>
</feature>
<protein>
    <submittedName>
        <fullName evidence="3">Uncharacterized protein</fullName>
    </submittedName>
</protein>
<keyword evidence="4" id="KW-1185">Reference proteome</keyword>
<feature type="transmembrane region" description="Helical" evidence="2">
    <location>
        <begin position="175"/>
        <end position="192"/>
    </location>
</feature>